<protein>
    <submittedName>
        <fullName evidence="2">Chloramphenicol acetyltransferase CAT</fullName>
    </submittedName>
</protein>
<dbReference type="GO" id="GO:0008811">
    <property type="term" value="F:chloramphenicol O-acetyltransferase activity"/>
    <property type="evidence" value="ECO:0007669"/>
    <property type="project" value="InterPro"/>
</dbReference>
<dbReference type="PANTHER" id="PTHR38474">
    <property type="entry name" value="SLR0299 PROTEIN"/>
    <property type="match status" value="1"/>
</dbReference>
<dbReference type="Pfam" id="PF00302">
    <property type="entry name" value="CAT"/>
    <property type="match status" value="1"/>
</dbReference>
<gene>
    <name evidence="2" type="ORF">GJV77_04855</name>
</gene>
<dbReference type="InterPro" id="IPR023213">
    <property type="entry name" value="CAT-like_dom_sf"/>
</dbReference>
<dbReference type="PANTHER" id="PTHR38474:SF2">
    <property type="entry name" value="CHLORAMPHENICOL ACETYLTRANSFERASE"/>
    <property type="match status" value="1"/>
</dbReference>
<dbReference type="PIRSF" id="PIRSF000440">
    <property type="entry name" value="CAT"/>
    <property type="match status" value="1"/>
</dbReference>
<dbReference type="EMBL" id="WMJY01000007">
    <property type="protein sequence ID" value="MTH29251.1"/>
    <property type="molecule type" value="Genomic_DNA"/>
</dbReference>
<dbReference type="InterPro" id="IPR001707">
    <property type="entry name" value="Cmp_AcTrfase"/>
</dbReference>
<dbReference type="OrthoDB" id="9801766at2"/>
<dbReference type="RefSeq" id="WP_155035229.1">
    <property type="nucleotide sequence ID" value="NZ_JAYMMG010000007.1"/>
</dbReference>
<evidence type="ECO:0000313" key="2">
    <source>
        <dbReference type="EMBL" id="MTH29251.1"/>
    </source>
</evidence>
<evidence type="ECO:0000256" key="1">
    <source>
        <dbReference type="PIRSR" id="PIRSR000440-1"/>
    </source>
</evidence>
<reference evidence="2 3" key="1">
    <citation type="journal article" date="2006" name="Int. J. Syst. Evol. Microbiol.">
        <title>Myroides pelagicus sp. nov., isolated from seawater in Thailand.</title>
        <authorList>
            <person name="Yoon J."/>
            <person name="Maneerat S."/>
            <person name="Kawai F."/>
            <person name="Yokota A."/>
        </authorList>
    </citation>
    <scope>NUCLEOTIDE SEQUENCE [LARGE SCALE GENOMIC DNA]</scope>
    <source>
        <strain evidence="2 3">SM1T</strain>
    </source>
</reference>
<comment type="caution">
    <text evidence="2">The sequence shown here is derived from an EMBL/GenBank/DDBJ whole genome shotgun (WGS) entry which is preliminary data.</text>
</comment>
<evidence type="ECO:0000313" key="3">
    <source>
        <dbReference type="Proteomes" id="UP000488936"/>
    </source>
</evidence>
<feature type="active site" description="Proton acceptor" evidence="1">
    <location>
        <position position="193"/>
    </location>
</feature>
<dbReference type="Proteomes" id="UP000488936">
    <property type="component" value="Unassembled WGS sequence"/>
</dbReference>
<sequence length="219" mass="26269">MPNQAIFTPIDYDNWARKPYFDYYYYKLKSRYTISVKIDITTLDIKRREKQYRFYPTFLYVIMKAINASEAFRTTFHQGKLGHWSYMQPSFTIFHKDDCTFSDLWSEYHPEFTDFYRIITQDIKTYKDVKGIKIRDHQPPNLLPISCIPWIDFESISQDTVIDNDFLRPIIRFGKFYTECEQTKIALSIYVNHAVADGYHTAMLIQHIQQICDNAVDWI</sequence>
<accession>A0A7K1GK63</accession>
<keyword evidence="2" id="KW-0808">Transferase</keyword>
<dbReference type="SMART" id="SM01059">
    <property type="entry name" value="CAT"/>
    <property type="match status" value="1"/>
</dbReference>
<keyword evidence="3" id="KW-1185">Reference proteome</keyword>
<proteinExistence type="predicted"/>
<organism evidence="2 3">
    <name type="scientific">Myroides pelagicus</name>
    <dbReference type="NCBI Taxonomy" id="270914"/>
    <lineage>
        <taxon>Bacteria</taxon>
        <taxon>Pseudomonadati</taxon>
        <taxon>Bacteroidota</taxon>
        <taxon>Flavobacteriia</taxon>
        <taxon>Flavobacteriales</taxon>
        <taxon>Flavobacteriaceae</taxon>
        <taxon>Myroides</taxon>
    </lineage>
</organism>
<dbReference type="AlphaFoldDB" id="A0A7K1GK63"/>
<name>A0A7K1GK63_9FLAO</name>
<dbReference type="Gene3D" id="3.30.559.10">
    <property type="entry name" value="Chloramphenicol acetyltransferase-like domain"/>
    <property type="match status" value="1"/>
</dbReference>
<dbReference type="SUPFAM" id="SSF52777">
    <property type="entry name" value="CoA-dependent acyltransferases"/>
    <property type="match status" value="1"/>
</dbReference>